<accession>A0A811V2F4</accession>
<name>A0A811V2F4_CERCA</name>
<evidence type="ECO:0000313" key="2">
    <source>
        <dbReference type="EMBL" id="CAD7004036.1"/>
    </source>
</evidence>
<gene>
    <name evidence="2" type="ORF">CCAP1982_LOCUS12460</name>
</gene>
<sequence>MHACTVGGRGSAPSDRLVNRFSIFGTCIESYFTAHSLLHKNLMPHYLRLMLASTSANHSSASTTISSHTTLPLTRIAFDPTKLIHPLHFGYDIELKARETNVTTTSTSAMPHKVSNRPNSSTMWV</sequence>
<protein>
    <submittedName>
        <fullName evidence="2">(Mediterranean fruit fly) hypothetical protein</fullName>
    </submittedName>
</protein>
<dbReference type="EMBL" id="CAJHJT010000034">
    <property type="protein sequence ID" value="CAD7004036.1"/>
    <property type="molecule type" value="Genomic_DNA"/>
</dbReference>
<evidence type="ECO:0000256" key="1">
    <source>
        <dbReference type="SAM" id="MobiDB-lite"/>
    </source>
</evidence>
<feature type="compositionally biased region" description="Polar residues" evidence="1">
    <location>
        <begin position="116"/>
        <end position="125"/>
    </location>
</feature>
<proteinExistence type="predicted"/>
<reference evidence="2" key="1">
    <citation type="submission" date="2020-11" db="EMBL/GenBank/DDBJ databases">
        <authorList>
            <person name="Whitehead M."/>
        </authorList>
    </citation>
    <scope>NUCLEOTIDE SEQUENCE</scope>
    <source>
        <strain evidence="2">EGII</strain>
    </source>
</reference>
<feature type="region of interest" description="Disordered" evidence="1">
    <location>
        <begin position="104"/>
        <end position="125"/>
    </location>
</feature>
<organism evidence="2 3">
    <name type="scientific">Ceratitis capitata</name>
    <name type="common">Mediterranean fruit fly</name>
    <name type="synonym">Tephritis capitata</name>
    <dbReference type="NCBI Taxonomy" id="7213"/>
    <lineage>
        <taxon>Eukaryota</taxon>
        <taxon>Metazoa</taxon>
        <taxon>Ecdysozoa</taxon>
        <taxon>Arthropoda</taxon>
        <taxon>Hexapoda</taxon>
        <taxon>Insecta</taxon>
        <taxon>Pterygota</taxon>
        <taxon>Neoptera</taxon>
        <taxon>Endopterygota</taxon>
        <taxon>Diptera</taxon>
        <taxon>Brachycera</taxon>
        <taxon>Muscomorpha</taxon>
        <taxon>Tephritoidea</taxon>
        <taxon>Tephritidae</taxon>
        <taxon>Ceratitis</taxon>
        <taxon>Ceratitis</taxon>
    </lineage>
</organism>
<keyword evidence="3" id="KW-1185">Reference proteome</keyword>
<dbReference type="AlphaFoldDB" id="A0A811V2F4"/>
<evidence type="ECO:0000313" key="3">
    <source>
        <dbReference type="Proteomes" id="UP000606786"/>
    </source>
</evidence>
<comment type="caution">
    <text evidence="2">The sequence shown here is derived from an EMBL/GenBank/DDBJ whole genome shotgun (WGS) entry which is preliminary data.</text>
</comment>
<dbReference type="Proteomes" id="UP000606786">
    <property type="component" value="Unassembled WGS sequence"/>
</dbReference>